<sequence>MAATRKIGKVCLFALTQSAYIPQFALNTNKNGSNWKINCENERQRKSRRLRGLHHYGNSAFCSLIARLPGLVYVEVKLY</sequence>
<dbReference type="EMBL" id="OOIL02006049">
    <property type="protein sequence ID" value="VFQ96541.1"/>
    <property type="molecule type" value="Genomic_DNA"/>
</dbReference>
<dbReference type="AlphaFoldDB" id="A0A484N5G4"/>
<organism evidence="1 2">
    <name type="scientific">Cuscuta campestris</name>
    <dbReference type="NCBI Taxonomy" id="132261"/>
    <lineage>
        <taxon>Eukaryota</taxon>
        <taxon>Viridiplantae</taxon>
        <taxon>Streptophyta</taxon>
        <taxon>Embryophyta</taxon>
        <taxon>Tracheophyta</taxon>
        <taxon>Spermatophyta</taxon>
        <taxon>Magnoliopsida</taxon>
        <taxon>eudicotyledons</taxon>
        <taxon>Gunneridae</taxon>
        <taxon>Pentapetalae</taxon>
        <taxon>asterids</taxon>
        <taxon>lamiids</taxon>
        <taxon>Solanales</taxon>
        <taxon>Convolvulaceae</taxon>
        <taxon>Cuscuteae</taxon>
        <taxon>Cuscuta</taxon>
        <taxon>Cuscuta subgen. Grammica</taxon>
        <taxon>Cuscuta sect. Cleistogrammica</taxon>
    </lineage>
</organism>
<accession>A0A484N5G4</accession>
<reference evidence="1 2" key="1">
    <citation type="submission" date="2018-04" db="EMBL/GenBank/DDBJ databases">
        <authorList>
            <person name="Vogel A."/>
        </authorList>
    </citation>
    <scope>NUCLEOTIDE SEQUENCE [LARGE SCALE GENOMIC DNA]</scope>
</reference>
<keyword evidence="2" id="KW-1185">Reference proteome</keyword>
<name>A0A484N5G4_9ASTE</name>
<proteinExistence type="predicted"/>
<protein>
    <submittedName>
        <fullName evidence="1">Uncharacterized protein</fullName>
    </submittedName>
</protein>
<evidence type="ECO:0000313" key="1">
    <source>
        <dbReference type="EMBL" id="VFQ96541.1"/>
    </source>
</evidence>
<dbReference type="Proteomes" id="UP000595140">
    <property type="component" value="Unassembled WGS sequence"/>
</dbReference>
<gene>
    <name evidence="1" type="ORF">CCAM_LOCUS38317</name>
</gene>
<evidence type="ECO:0000313" key="2">
    <source>
        <dbReference type="Proteomes" id="UP000595140"/>
    </source>
</evidence>